<dbReference type="AlphaFoldDB" id="A0A8S1E5V3"/>
<dbReference type="Pfam" id="PF10607">
    <property type="entry name" value="CTLH"/>
    <property type="match status" value="1"/>
</dbReference>
<evidence type="ECO:0000313" key="3">
    <source>
        <dbReference type="EMBL" id="CAB3399087.1"/>
    </source>
</evidence>
<feature type="region of interest" description="Disordered" evidence="1">
    <location>
        <begin position="118"/>
        <end position="137"/>
    </location>
</feature>
<feature type="domain" description="CTLH" evidence="2">
    <location>
        <begin position="191"/>
        <end position="247"/>
    </location>
</feature>
<evidence type="ECO:0000256" key="1">
    <source>
        <dbReference type="SAM" id="MobiDB-lite"/>
    </source>
</evidence>
<comment type="caution">
    <text evidence="3">The sequence shown here is derived from an EMBL/GenBank/DDBJ whole genome shotgun (WGS) entry which is preliminary data.</text>
</comment>
<dbReference type="OrthoDB" id="2415936at2759"/>
<feature type="compositionally biased region" description="Acidic residues" evidence="1">
    <location>
        <begin position="43"/>
        <end position="71"/>
    </location>
</feature>
<evidence type="ECO:0000313" key="4">
    <source>
        <dbReference type="Proteomes" id="UP000494206"/>
    </source>
</evidence>
<dbReference type="SMART" id="SM00757">
    <property type="entry name" value="CRA"/>
    <property type="match status" value="1"/>
</dbReference>
<reference evidence="3 4" key="1">
    <citation type="submission" date="2020-04" db="EMBL/GenBank/DDBJ databases">
        <authorList>
            <person name="Laetsch R D."/>
            <person name="Stevens L."/>
            <person name="Kumar S."/>
            <person name="Blaxter L. M."/>
        </authorList>
    </citation>
    <scope>NUCLEOTIDE SEQUENCE [LARGE SCALE GENOMIC DNA]</scope>
</reference>
<proteinExistence type="predicted"/>
<feature type="compositionally biased region" description="Acidic residues" evidence="1">
    <location>
        <begin position="1"/>
        <end position="11"/>
    </location>
</feature>
<organism evidence="3 4">
    <name type="scientific">Caenorhabditis bovis</name>
    <dbReference type="NCBI Taxonomy" id="2654633"/>
    <lineage>
        <taxon>Eukaryota</taxon>
        <taxon>Metazoa</taxon>
        <taxon>Ecdysozoa</taxon>
        <taxon>Nematoda</taxon>
        <taxon>Chromadorea</taxon>
        <taxon>Rhabditida</taxon>
        <taxon>Rhabditina</taxon>
        <taxon>Rhabditomorpha</taxon>
        <taxon>Rhabditoidea</taxon>
        <taxon>Rhabditidae</taxon>
        <taxon>Peloderinae</taxon>
        <taxon>Caenorhabditis</taxon>
    </lineage>
</organism>
<name>A0A8S1E5V3_9PELO</name>
<dbReference type="EMBL" id="CADEPM010000001">
    <property type="protein sequence ID" value="CAB3399087.1"/>
    <property type="molecule type" value="Genomic_DNA"/>
</dbReference>
<gene>
    <name evidence="3" type="ORF">CBOVIS_LOCUS2270</name>
</gene>
<dbReference type="PANTHER" id="PTHR12864">
    <property type="entry name" value="RAN BINDING PROTEIN 9-RELATED"/>
    <property type="match status" value="1"/>
</dbReference>
<dbReference type="InterPro" id="IPR024964">
    <property type="entry name" value="CTLH/CRA"/>
</dbReference>
<dbReference type="InterPro" id="IPR050618">
    <property type="entry name" value="Ubq-SigPath_Reg"/>
</dbReference>
<dbReference type="SMART" id="SM00668">
    <property type="entry name" value="CTLH"/>
    <property type="match status" value="1"/>
</dbReference>
<dbReference type="Proteomes" id="UP000494206">
    <property type="component" value="Unassembled WGS sequence"/>
</dbReference>
<sequence>MDEAFDMEQEDDQFRVNERSSSGSRHSSISTSGESGGRNADLIDIEEVAPEEMEQDDLEGEDDEETSEDGDQWTWDIRSSSTEEEIADPDPWYPMEKRTENPPNLFFLHKTPESFRLKRNDEEKEEEPEQTNPDNDCSYMEYKKLLAPHPENLELVKATIEYFTYYGFVDAAKTMCRDYVIEVPKDDLELMEKRSELQKMITEGKIEQAIEMIENLCPNLITNNLSVEFPIRKQHIIEMIREKKDAKSVILYAREHFINNRERISEDYLSQLENALALLVYDIKDESPFHSQYDQKERNKLATLMNKAVLTALGKARTPKIEFLAKLLAWACRDLPETPHDNDPLYWGRKLFESRDGLYEFMSNMNFLDVVDPTKDMI</sequence>
<dbReference type="InterPro" id="IPR006595">
    <property type="entry name" value="CTLH_C"/>
</dbReference>
<protein>
    <recommendedName>
        <fullName evidence="2">CTLH domain-containing protein</fullName>
    </recommendedName>
</protein>
<keyword evidence="4" id="KW-1185">Reference proteome</keyword>
<dbReference type="PROSITE" id="PS50897">
    <property type="entry name" value="CTLH"/>
    <property type="match status" value="1"/>
</dbReference>
<evidence type="ECO:0000259" key="2">
    <source>
        <dbReference type="PROSITE" id="PS50897"/>
    </source>
</evidence>
<accession>A0A8S1E5V3</accession>
<feature type="compositionally biased region" description="Low complexity" evidence="1">
    <location>
        <begin position="19"/>
        <end position="33"/>
    </location>
</feature>
<dbReference type="InterPro" id="IPR013144">
    <property type="entry name" value="CRA_dom"/>
</dbReference>
<feature type="region of interest" description="Disordered" evidence="1">
    <location>
        <begin position="1"/>
        <end position="106"/>
    </location>
</feature>